<evidence type="ECO:0000256" key="2">
    <source>
        <dbReference type="PROSITE-ProRule" id="PRU00035"/>
    </source>
</evidence>
<feature type="compositionally biased region" description="Basic residues" evidence="3">
    <location>
        <begin position="717"/>
        <end position="726"/>
    </location>
</feature>
<evidence type="ECO:0000259" key="4">
    <source>
        <dbReference type="PROSITE" id="PS50014"/>
    </source>
</evidence>
<dbReference type="STRING" id="905079.L1ISC7"/>
<dbReference type="PANTHER" id="PTHR45926">
    <property type="entry name" value="OSJNBA0053K19.4 PROTEIN"/>
    <property type="match status" value="1"/>
</dbReference>
<feature type="region of interest" description="Disordered" evidence="3">
    <location>
        <begin position="649"/>
        <end position="744"/>
    </location>
</feature>
<feature type="region of interest" description="Disordered" evidence="3">
    <location>
        <begin position="431"/>
        <end position="460"/>
    </location>
</feature>
<dbReference type="SUPFAM" id="SSF47370">
    <property type="entry name" value="Bromodomain"/>
    <property type="match status" value="1"/>
</dbReference>
<evidence type="ECO:0000313" key="5">
    <source>
        <dbReference type="EMBL" id="EKX38779.1"/>
    </source>
</evidence>
<feature type="compositionally biased region" description="Acidic residues" evidence="3">
    <location>
        <begin position="1354"/>
        <end position="1385"/>
    </location>
</feature>
<feature type="region of interest" description="Disordered" evidence="3">
    <location>
        <begin position="1579"/>
        <end position="1620"/>
    </location>
</feature>
<dbReference type="EMBL" id="JH993045">
    <property type="protein sequence ID" value="EKX38779.1"/>
    <property type="molecule type" value="Genomic_DNA"/>
</dbReference>
<feature type="compositionally biased region" description="Basic and acidic residues" evidence="3">
    <location>
        <begin position="1601"/>
        <end position="1620"/>
    </location>
</feature>
<keyword evidence="1 2" id="KW-0103">Bromodomain</keyword>
<feature type="region of interest" description="Disordered" evidence="3">
    <location>
        <begin position="1351"/>
        <end position="1527"/>
    </location>
</feature>
<dbReference type="GeneID" id="17295535"/>
<evidence type="ECO:0000256" key="3">
    <source>
        <dbReference type="SAM" id="MobiDB-lite"/>
    </source>
</evidence>
<evidence type="ECO:0000256" key="1">
    <source>
        <dbReference type="ARBA" id="ARBA00023117"/>
    </source>
</evidence>
<sequence>MGRGGGGCYTGKDEKTGKLTARRREFDPIPEPPYRMSTVTECRKDFENSVLLRPFHREAWFTYVPEMLLLCNEAAKRNVRKSISVPKENADGLLSKPLGLEYIADRVDTDDPIQGYLVRTRDEGWLQGFITVTTFTTWHREFEWNSLVQEAGISDEDKQNHRWDFDGSLAKELQKQKRVGDPHREGIVWKRLAEVSLLGALGCGSQLLQLVMEDLEQGDEYDYIILQATDNAISFYERMGFVRVGAIARPDQNFLNRKGKVSTGEKPGVGNKNKEEAVTIKREKMKFRREKVTASYDWRPFCVKVLKHLLTLPEAKVIKDSRPSAFKFEQQRCLDLQSLVDALRDKESEEQKKMMQEHHEFDPTSWMKTAWISNFTNAEDVSFEVQLLLNSFKKDPNLNETVKSAAQSLLDSFCKAWNSFGDDLVTDGSQGEKYTPKKAGTNHTPTKSARLRESATKEEEASKMGKDNQFYVYVDIEWREQRGFRLYEIVGKLNGSANKQSGSKGLLNVREWYSAKELEPAEGADRDNLPFLPRSAKAKKMQWSQRRCVDGILQTASLPVAVRSCHKQLDGKRVDYIEVEDQCLRVTMAYAKLMAIRGIERFERYGDGGYDSRWDGEGSGSPDDTKLSEYEFKRLQRMQENERLMKATGILDHEQSVTQGSSSENEDAADAHDDTCSNRKQDAMLGDLNDVRPRSQSQSMNGEESVDSDGTTDSAQKPHRPQKKRFLPLDSHGSPKVFRSLDMDSVSSQSKKKFVAEEETSIKKIAEECHVKLDRLLQINRGNFPDLHQYSIIPAGTVLQLPRPGEVCEFIPKKKLPRAPTGWSGYCHWTYPDQSIDELFPSYMMAKKIIREKDGVVKQAPSTLRKMLVDCPPPIVSTKEIQQVRKISKLNSEFWQEQHSSMQDGEEQEAAACSWPVNGIYCCLQNERAEDVAKKFRVDADRLIFVNKLLNPQLEQRRAFKAGSSVVLPLHPSLVEQQNWIKDCVEILDLLRQSQHALHFEAPVEWRRMKLFEYPFIVTQPTDLGTVQMRLLAGHYATPEDFAEATMKIFFNAIVFNNTPNDTFRKMANKLMSNFEHRWSKIYPPLSPAILGDRSKKVKFFNKVVKLEDESALFYFVLHYVPDLHWCHLAPMQRDGLVPYQNKQGKPNAYAGHTKWKLVPEGEAEEIDVSGFRCIPVRSVTVNKTKNADLEAWVILGEGGGEGQEMDVQSNTQESADCESEEGRRCRKIERVPARLQEEGGRAECARALRRMLADAAYKLKTQRGRRSVEQEGLRLRLKGLAEQEDEFEDASSFVQAVLDAMTTTVAGLRRNKEKEKRKAMLTYQAFHSACERLSCFDEISCLFDPKLVKDGHGDEEDQEEVVDADEDESDDGSFGEDSGGDESEDGAREGGGEGDEDMEDGARAGSSEGEEGEKGNPDGVGEERERRKSSAEDSEHGKGKRQRGYNEDKDEDDRVLGDIEEEAENDIEEGGCGDEEEEEEEEEEGGGKGNSKAAGKTKVKVKVEEGAPEDSEDREEEGEVEYTTRENETPRIIAAMLRVNLDRVLELNRSKYPQLVPCSRFRRGTKLLLPMSATESPKGKELLARKRLVKISKRGRKHRGDGERRRGGRREESGGKLKV</sequence>
<keyword evidence="7" id="KW-1185">Reference proteome</keyword>
<feature type="domain" description="Bromo" evidence="4">
    <location>
        <begin position="992"/>
        <end position="1064"/>
    </location>
</feature>
<dbReference type="InterPro" id="IPR016181">
    <property type="entry name" value="Acyl_CoA_acyltransferase"/>
</dbReference>
<dbReference type="Gene3D" id="3.40.630.30">
    <property type="match status" value="1"/>
</dbReference>
<dbReference type="Gene3D" id="1.20.920.10">
    <property type="entry name" value="Bromodomain-like"/>
    <property type="match status" value="1"/>
</dbReference>
<accession>L1ISC7</accession>
<dbReference type="SUPFAM" id="SSF55729">
    <property type="entry name" value="Acyl-CoA N-acyltransferases (Nat)"/>
    <property type="match status" value="1"/>
</dbReference>
<dbReference type="Proteomes" id="UP000011087">
    <property type="component" value="Unassembled WGS sequence"/>
</dbReference>
<feature type="compositionally biased region" description="Acidic residues" evidence="3">
    <location>
        <begin position="1507"/>
        <end position="1521"/>
    </location>
</feature>
<feature type="compositionally biased region" description="Basic residues" evidence="3">
    <location>
        <begin position="1586"/>
        <end position="1600"/>
    </location>
</feature>
<dbReference type="HOGENOM" id="CLU_243585_0_0_1"/>
<name>L1ISC7_GUITC</name>
<feature type="compositionally biased region" description="Polar residues" evidence="3">
    <location>
        <begin position="694"/>
        <end position="715"/>
    </location>
</feature>
<organism evidence="5">
    <name type="scientific">Guillardia theta (strain CCMP2712)</name>
    <name type="common">Cryptophyte</name>
    <dbReference type="NCBI Taxonomy" id="905079"/>
    <lineage>
        <taxon>Eukaryota</taxon>
        <taxon>Cryptophyceae</taxon>
        <taxon>Pyrenomonadales</taxon>
        <taxon>Geminigeraceae</taxon>
        <taxon>Guillardia</taxon>
    </lineage>
</organism>
<protein>
    <recommendedName>
        <fullName evidence="4">Bromo domain-containing protein</fullName>
    </recommendedName>
</protein>
<reference evidence="7" key="2">
    <citation type="submission" date="2012-11" db="EMBL/GenBank/DDBJ databases">
        <authorList>
            <person name="Kuo A."/>
            <person name="Curtis B.A."/>
            <person name="Tanifuji G."/>
            <person name="Burki F."/>
            <person name="Gruber A."/>
            <person name="Irimia M."/>
            <person name="Maruyama S."/>
            <person name="Arias M.C."/>
            <person name="Ball S.G."/>
            <person name="Gile G.H."/>
            <person name="Hirakawa Y."/>
            <person name="Hopkins J.F."/>
            <person name="Rensing S.A."/>
            <person name="Schmutz J."/>
            <person name="Symeonidi A."/>
            <person name="Elias M."/>
            <person name="Eveleigh R.J."/>
            <person name="Herman E.K."/>
            <person name="Klute M.J."/>
            <person name="Nakayama T."/>
            <person name="Obornik M."/>
            <person name="Reyes-Prieto A."/>
            <person name="Armbrust E.V."/>
            <person name="Aves S.J."/>
            <person name="Beiko R.G."/>
            <person name="Coutinho P."/>
            <person name="Dacks J.B."/>
            <person name="Durnford D.G."/>
            <person name="Fast N.M."/>
            <person name="Green B.R."/>
            <person name="Grisdale C."/>
            <person name="Hempe F."/>
            <person name="Henrissat B."/>
            <person name="Hoppner M.P."/>
            <person name="Ishida K.-I."/>
            <person name="Kim E."/>
            <person name="Koreny L."/>
            <person name="Kroth P.G."/>
            <person name="Liu Y."/>
            <person name="Malik S.-B."/>
            <person name="Maier U.G."/>
            <person name="McRose D."/>
            <person name="Mock T."/>
            <person name="Neilson J.A."/>
            <person name="Onodera N.T."/>
            <person name="Poole A.M."/>
            <person name="Pritham E.J."/>
            <person name="Richards T.A."/>
            <person name="Rocap G."/>
            <person name="Roy S.W."/>
            <person name="Sarai C."/>
            <person name="Schaack S."/>
            <person name="Shirato S."/>
            <person name="Slamovits C.H."/>
            <person name="Spencer D.F."/>
            <person name="Suzuki S."/>
            <person name="Worden A.Z."/>
            <person name="Zauner S."/>
            <person name="Barry K."/>
            <person name="Bell C."/>
            <person name="Bharti A.K."/>
            <person name="Crow J.A."/>
            <person name="Grimwood J."/>
            <person name="Kramer R."/>
            <person name="Lindquist E."/>
            <person name="Lucas S."/>
            <person name="Salamov A."/>
            <person name="McFadden G.I."/>
            <person name="Lane C.E."/>
            <person name="Keeling P.J."/>
            <person name="Gray M.W."/>
            <person name="Grigoriev I.V."/>
            <person name="Archibald J.M."/>
        </authorList>
    </citation>
    <scope>NUCLEOTIDE SEQUENCE</scope>
    <source>
        <strain evidence="7">CCMP2712</strain>
    </source>
</reference>
<dbReference type="EnsemblProtists" id="EKX38779">
    <property type="protein sequence ID" value="EKX38779"/>
    <property type="gene ID" value="GUITHDRAFT_115108"/>
</dbReference>
<dbReference type="InterPro" id="IPR036427">
    <property type="entry name" value="Bromodomain-like_sf"/>
</dbReference>
<dbReference type="SMART" id="SM00297">
    <property type="entry name" value="BROMO"/>
    <property type="match status" value="1"/>
</dbReference>
<evidence type="ECO:0000313" key="7">
    <source>
        <dbReference type="Proteomes" id="UP000011087"/>
    </source>
</evidence>
<dbReference type="KEGG" id="gtt:GUITHDRAFT_115108"/>
<dbReference type="PaxDb" id="55529-EKX38779"/>
<feature type="compositionally biased region" description="Basic and acidic residues" evidence="3">
    <location>
        <begin position="669"/>
        <end position="682"/>
    </location>
</feature>
<feature type="compositionally biased region" description="Basic and acidic residues" evidence="3">
    <location>
        <begin position="1445"/>
        <end position="1458"/>
    </location>
</feature>
<evidence type="ECO:0000313" key="6">
    <source>
        <dbReference type="EnsemblProtists" id="EKX38779"/>
    </source>
</evidence>
<proteinExistence type="predicted"/>
<dbReference type="InterPro" id="IPR001487">
    <property type="entry name" value="Bromodomain"/>
</dbReference>
<reference evidence="6" key="3">
    <citation type="submission" date="2015-06" db="UniProtKB">
        <authorList>
            <consortium name="EnsemblProtists"/>
        </authorList>
    </citation>
    <scope>IDENTIFICATION</scope>
</reference>
<feature type="compositionally biased region" description="Basic and acidic residues" evidence="3">
    <location>
        <begin position="450"/>
        <end position="460"/>
    </location>
</feature>
<gene>
    <name evidence="5" type="ORF">GUITHDRAFT_115108</name>
</gene>
<dbReference type="PROSITE" id="PS50014">
    <property type="entry name" value="BROMODOMAIN_2"/>
    <property type="match status" value="1"/>
</dbReference>
<dbReference type="eggNOG" id="KOG1474">
    <property type="taxonomic scope" value="Eukaryota"/>
</dbReference>
<dbReference type="Pfam" id="PF00439">
    <property type="entry name" value="Bromodomain"/>
    <property type="match status" value="1"/>
</dbReference>
<feature type="compositionally biased region" description="Acidic residues" evidence="3">
    <location>
        <begin position="1459"/>
        <end position="1485"/>
    </location>
</feature>
<feature type="compositionally biased region" description="Basic and acidic residues" evidence="3">
    <location>
        <begin position="1413"/>
        <end position="1438"/>
    </location>
</feature>
<reference evidence="5 7" key="1">
    <citation type="journal article" date="2012" name="Nature">
        <title>Algal genomes reveal evolutionary mosaicism and the fate of nucleomorphs.</title>
        <authorList>
            <consortium name="DOE Joint Genome Institute"/>
            <person name="Curtis B.A."/>
            <person name="Tanifuji G."/>
            <person name="Burki F."/>
            <person name="Gruber A."/>
            <person name="Irimia M."/>
            <person name="Maruyama S."/>
            <person name="Arias M.C."/>
            <person name="Ball S.G."/>
            <person name="Gile G.H."/>
            <person name="Hirakawa Y."/>
            <person name="Hopkins J.F."/>
            <person name="Kuo A."/>
            <person name="Rensing S.A."/>
            <person name="Schmutz J."/>
            <person name="Symeonidi A."/>
            <person name="Elias M."/>
            <person name="Eveleigh R.J."/>
            <person name="Herman E.K."/>
            <person name="Klute M.J."/>
            <person name="Nakayama T."/>
            <person name="Obornik M."/>
            <person name="Reyes-Prieto A."/>
            <person name="Armbrust E.V."/>
            <person name="Aves S.J."/>
            <person name="Beiko R.G."/>
            <person name="Coutinho P."/>
            <person name="Dacks J.B."/>
            <person name="Durnford D.G."/>
            <person name="Fast N.M."/>
            <person name="Green B.R."/>
            <person name="Grisdale C.J."/>
            <person name="Hempel F."/>
            <person name="Henrissat B."/>
            <person name="Hoppner M.P."/>
            <person name="Ishida K."/>
            <person name="Kim E."/>
            <person name="Koreny L."/>
            <person name="Kroth P.G."/>
            <person name="Liu Y."/>
            <person name="Malik S.B."/>
            <person name="Maier U.G."/>
            <person name="McRose D."/>
            <person name="Mock T."/>
            <person name="Neilson J.A."/>
            <person name="Onodera N.T."/>
            <person name="Poole A.M."/>
            <person name="Pritham E.J."/>
            <person name="Richards T.A."/>
            <person name="Rocap G."/>
            <person name="Roy S.W."/>
            <person name="Sarai C."/>
            <person name="Schaack S."/>
            <person name="Shirato S."/>
            <person name="Slamovits C.H."/>
            <person name="Spencer D.F."/>
            <person name="Suzuki S."/>
            <person name="Worden A.Z."/>
            <person name="Zauner S."/>
            <person name="Barry K."/>
            <person name="Bell C."/>
            <person name="Bharti A.K."/>
            <person name="Crow J.A."/>
            <person name="Grimwood J."/>
            <person name="Kramer R."/>
            <person name="Lindquist E."/>
            <person name="Lucas S."/>
            <person name="Salamov A."/>
            <person name="McFadden G.I."/>
            <person name="Lane C.E."/>
            <person name="Keeling P.J."/>
            <person name="Gray M.W."/>
            <person name="Grigoriev I.V."/>
            <person name="Archibald J.M."/>
        </authorList>
    </citation>
    <scope>NUCLEOTIDE SEQUENCE</scope>
    <source>
        <strain evidence="5 7">CCMP2712</strain>
    </source>
</reference>
<dbReference type="RefSeq" id="XP_005825759.1">
    <property type="nucleotide sequence ID" value="XM_005825702.1"/>
</dbReference>
<dbReference type="OrthoDB" id="1919336at2759"/>